<accession>H0GZN3</accession>
<organism evidence="2 3">
    <name type="scientific">Saccharomyces cerevisiae x Saccharomyces kudriavzevii (strain VIN7)</name>
    <name type="common">Yeast</name>
    <dbReference type="NCBI Taxonomy" id="1095631"/>
    <lineage>
        <taxon>Eukaryota</taxon>
        <taxon>Fungi</taxon>
        <taxon>Dikarya</taxon>
        <taxon>Ascomycota</taxon>
        <taxon>Saccharomycotina</taxon>
        <taxon>Saccharomycetes</taxon>
        <taxon>Saccharomycetales</taxon>
        <taxon>Saccharomycetaceae</taxon>
        <taxon>Saccharomyces</taxon>
    </lineage>
</organism>
<evidence type="ECO:0000313" key="2">
    <source>
        <dbReference type="EMBL" id="EHN00752.1"/>
    </source>
</evidence>
<dbReference type="EMBL" id="AGVY01000337">
    <property type="protein sequence ID" value="EHN00752.1"/>
    <property type="molecule type" value="Genomic_DNA"/>
</dbReference>
<dbReference type="AlphaFoldDB" id="H0GZN3"/>
<gene>
    <name evidence="2" type="ORF">VIN7_9312</name>
</gene>
<reference evidence="2 3" key="1">
    <citation type="journal article" date="2012" name="FEMS Yeast Res.">
        <title>The genome sequence of the wine yeast VIN7 reveals an allotriploid hybrid genome with Saccharomyces cerevisiae and Saccharomyces kudriavzevii origins.</title>
        <authorList>
            <person name="Borneman A.R."/>
            <person name="Desany B.A."/>
            <person name="Riches D."/>
            <person name="Affourtit J.P."/>
            <person name="Forgan A.H."/>
            <person name="Pretorius I.S."/>
            <person name="Egholm M."/>
            <person name="Chambers P.J."/>
        </authorList>
    </citation>
    <scope>NUCLEOTIDE SEQUENCE [LARGE SCALE GENOMIC DNA]</scope>
    <source>
        <strain evidence="2 3">VIN7</strain>
    </source>
</reference>
<evidence type="ECO:0000256" key="1">
    <source>
        <dbReference type="SAM" id="Phobius"/>
    </source>
</evidence>
<keyword evidence="1" id="KW-0472">Membrane</keyword>
<keyword evidence="3" id="KW-1185">Reference proteome</keyword>
<keyword evidence="1" id="KW-0812">Transmembrane</keyword>
<evidence type="ECO:0000313" key="3">
    <source>
        <dbReference type="Proteomes" id="UP000009009"/>
    </source>
</evidence>
<keyword evidence="1" id="KW-1133">Transmembrane helix</keyword>
<dbReference type="Proteomes" id="UP000009009">
    <property type="component" value="Unassembled WGS sequence"/>
</dbReference>
<protein>
    <submittedName>
        <fullName evidence="2">Uncharacterized protein</fullName>
    </submittedName>
</protein>
<dbReference type="HOGENOM" id="CLU_2074483_0_0_1"/>
<comment type="caution">
    <text evidence="2">The sequence shown here is derived from an EMBL/GenBank/DDBJ whole genome shotgun (WGS) entry which is preliminary data.</text>
</comment>
<name>H0GZN3_SACCK</name>
<sequence>MKTPKITPLLTKAVTTCWVDVSVLEAVAVLLVLLLLFMLSLCLCCLTVFFMITSKTKRYQEHRKVNICTVKRNAKKKNESLITSLLLIILYNGIKHKGEVPSHAALLLAIMAFLPFPR</sequence>
<feature type="transmembrane region" description="Helical" evidence="1">
    <location>
        <begin position="28"/>
        <end position="53"/>
    </location>
</feature>
<proteinExistence type="predicted"/>